<sequence length="744" mass="86981">AAKKLLLYYTHFLELTELHSSLDSYSVCERHYNQIIVTNNLYNILEGLAEESKRTQLDANQDNLTDSYTVLTAKFGKAMKHLEFIQTEVQQKSQLITDLENRIGRMQLYIEEQKNEIETLKSKLQRAHDSIIEVRNLYDEKSKHNEALIKQWNLRFSTQQKHIDAVIEIAKTGKLSRRNQVIVKFIETLVQNQDSDILSQKKLFKTATTIDLICRACHGKYVSEIQLALSAIKYLIARSRIIINIDNHITNSGSEYQFQKWIEELSQHEEPLPEGLLFLAFDNEQRGQRNYLDQGFNTVVYHVITSLVSFNIVLQNKIQHINLPWTCGRLQYEELFDVNPQITRLPTLAEMQKEKIIEDKITDKLAYPLVFRPYRASNEPSVTYVSKISLTQQTADPRVNVPKIYVPDLININPNSIANVEKVLLHIEVISVSLVDSYPRATTRRNEHASSVRGVKLSHSNLSVEGYLAWVKEQKDSLYQIKYEQTFVYLQVIINYRKAIRTNNPLLKKAARKFFSPIWSARCHPIYRLIEATDKVQLMQLRLEIQEVNKTLKTLIPPVLQHYHWTIAARNCKKFIELQSNLFKVIRYNDRQTFGPRTRPELTLECRRFRIQLRSLDFVNQGLEEYDLNEHLKNFISLAKKARQDFITEVFINGNNSPSFRPILITNQEAKMVESEKNMTKAEILLKVEIFLEQLDETFQKRYSGLKSKKKGELLDILQEVRRSFIVNEVNNQNDLEIQEYNTL</sequence>
<keyword evidence="2" id="KW-1185">Reference proteome</keyword>
<proteinExistence type="predicted"/>
<evidence type="ECO:0000313" key="1">
    <source>
        <dbReference type="EMBL" id="CAG8481033.1"/>
    </source>
</evidence>
<dbReference type="EMBL" id="CAJVPM010002156">
    <property type="protein sequence ID" value="CAG8481033.1"/>
    <property type="molecule type" value="Genomic_DNA"/>
</dbReference>
<protein>
    <submittedName>
        <fullName evidence="1">6224_t:CDS:1</fullName>
    </submittedName>
</protein>
<comment type="caution">
    <text evidence="1">The sequence shown here is derived from an EMBL/GenBank/DDBJ whole genome shotgun (WGS) entry which is preliminary data.</text>
</comment>
<name>A0ACA9KLJ1_9GLOM</name>
<organism evidence="1 2">
    <name type="scientific">Scutellospora calospora</name>
    <dbReference type="NCBI Taxonomy" id="85575"/>
    <lineage>
        <taxon>Eukaryota</taxon>
        <taxon>Fungi</taxon>
        <taxon>Fungi incertae sedis</taxon>
        <taxon>Mucoromycota</taxon>
        <taxon>Glomeromycotina</taxon>
        <taxon>Glomeromycetes</taxon>
        <taxon>Diversisporales</taxon>
        <taxon>Gigasporaceae</taxon>
        <taxon>Scutellospora</taxon>
    </lineage>
</organism>
<gene>
    <name evidence="1" type="ORF">SCALOS_LOCUS2422</name>
</gene>
<feature type="non-terminal residue" evidence="1">
    <location>
        <position position="1"/>
    </location>
</feature>
<evidence type="ECO:0000313" key="2">
    <source>
        <dbReference type="Proteomes" id="UP000789860"/>
    </source>
</evidence>
<dbReference type="Proteomes" id="UP000789860">
    <property type="component" value="Unassembled WGS sequence"/>
</dbReference>
<reference evidence="1" key="1">
    <citation type="submission" date="2021-06" db="EMBL/GenBank/DDBJ databases">
        <authorList>
            <person name="Kallberg Y."/>
            <person name="Tangrot J."/>
            <person name="Rosling A."/>
        </authorList>
    </citation>
    <scope>NUCLEOTIDE SEQUENCE</scope>
    <source>
        <strain evidence="1">AU212A</strain>
    </source>
</reference>
<accession>A0ACA9KLJ1</accession>